<keyword evidence="2" id="KW-1185">Reference proteome</keyword>
<protein>
    <submittedName>
        <fullName evidence="1">Uncharacterized protein</fullName>
    </submittedName>
</protein>
<name>A0A084GNN0_METID</name>
<evidence type="ECO:0000313" key="1">
    <source>
        <dbReference type="EMBL" id="KEZ48942.1"/>
    </source>
</evidence>
<sequence length="81" mass="9138">MRQKTSFNTIASRRAARMNANCTKRNFRNGSAALRKLNEKLAASIDFDSITSKQEPLIIGEGGIVENFNPQNPSHKKWMDD</sequence>
<dbReference type="OrthoDB" id="9891471at2"/>
<reference evidence="1 2" key="1">
    <citation type="journal article" date="2005" name="Int. J. Syst. Evol. Microbiol.">
        <title>Bacillus cibi sp. nov., isolated from jeotgal, a traditional Korean fermented seafood.</title>
        <authorList>
            <person name="Yoon J.H."/>
            <person name="Lee C.H."/>
            <person name="Oh T.K."/>
        </authorList>
    </citation>
    <scope>NUCLEOTIDE SEQUENCE [LARGE SCALE GENOMIC DNA]</scope>
    <source>
        <strain evidence="1 2">DSM 16189</strain>
    </source>
</reference>
<dbReference type="RefSeq" id="WP_029283063.1">
    <property type="nucleotide sequence ID" value="NZ_JNVC02000013.1"/>
</dbReference>
<comment type="caution">
    <text evidence="1">The sequence shown here is derived from an EMBL/GenBank/DDBJ whole genome shotgun (WGS) entry which is preliminary data.</text>
</comment>
<proteinExistence type="predicted"/>
<dbReference type="Proteomes" id="UP000028549">
    <property type="component" value="Unassembled WGS sequence"/>
</dbReference>
<dbReference type="EMBL" id="JNVC02000013">
    <property type="protein sequence ID" value="KEZ48942.1"/>
    <property type="molecule type" value="Genomic_DNA"/>
</dbReference>
<evidence type="ECO:0000313" key="2">
    <source>
        <dbReference type="Proteomes" id="UP000028549"/>
    </source>
</evidence>
<dbReference type="AlphaFoldDB" id="A0A084GNN0"/>
<gene>
    <name evidence="1" type="ORF">GS18_0216120</name>
</gene>
<organism evidence="1 2">
    <name type="scientific">Metabacillus indicus</name>
    <name type="common">Bacillus indicus</name>
    <dbReference type="NCBI Taxonomy" id="246786"/>
    <lineage>
        <taxon>Bacteria</taxon>
        <taxon>Bacillati</taxon>
        <taxon>Bacillota</taxon>
        <taxon>Bacilli</taxon>
        <taxon>Bacillales</taxon>
        <taxon>Bacillaceae</taxon>
        <taxon>Metabacillus</taxon>
    </lineage>
</organism>
<accession>A0A084GNN0</accession>